<reference evidence="1 2" key="1">
    <citation type="journal article" date="2015" name="Genome Announc.">
        <title>Expanding the biotechnology potential of lactobacilli through comparative genomics of 213 strains and associated genera.</title>
        <authorList>
            <person name="Sun Z."/>
            <person name="Harris H.M."/>
            <person name="McCann A."/>
            <person name="Guo C."/>
            <person name="Argimon S."/>
            <person name="Zhang W."/>
            <person name="Yang X."/>
            <person name="Jeffery I.B."/>
            <person name="Cooney J.C."/>
            <person name="Kagawa T.F."/>
            <person name="Liu W."/>
            <person name="Song Y."/>
            <person name="Salvetti E."/>
            <person name="Wrobel A."/>
            <person name="Rasinkangas P."/>
            <person name="Parkhill J."/>
            <person name="Rea M.C."/>
            <person name="O'Sullivan O."/>
            <person name="Ritari J."/>
            <person name="Douillard F.P."/>
            <person name="Paul Ross R."/>
            <person name="Yang R."/>
            <person name="Briner A.E."/>
            <person name="Felis G.E."/>
            <person name="de Vos W.M."/>
            <person name="Barrangou R."/>
            <person name="Klaenhammer T.R."/>
            <person name="Caufield P.W."/>
            <person name="Cui Y."/>
            <person name="Zhang H."/>
            <person name="O'Toole P.W."/>
        </authorList>
    </citation>
    <scope>NUCLEOTIDE SEQUENCE [LARGE SCALE GENOMIC DNA]</scope>
    <source>
        <strain evidence="1 2">DSM 20178</strain>
    </source>
</reference>
<dbReference type="AlphaFoldDB" id="A0A0R1EXJ3"/>
<organism evidence="1 2">
    <name type="scientific">Lacticaseibacillus zeae DSM 20178 = KCTC 3804</name>
    <dbReference type="NCBI Taxonomy" id="1423816"/>
    <lineage>
        <taxon>Bacteria</taxon>
        <taxon>Bacillati</taxon>
        <taxon>Bacillota</taxon>
        <taxon>Bacilli</taxon>
        <taxon>Lactobacillales</taxon>
        <taxon>Lactobacillaceae</taxon>
        <taxon>Lacticaseibacillus</taxon>
    </lineage>
</organism>
<dbReference type="PATRIC" id="fig|1423816.3.peg.326"/>
<gene>
    <name evidence="1" type="ORF">FD51_GL000321</name>
</gene>
<evidence type="ECO:0000313" key="2">
    <source>
        <dbReference type="Proteomes" id="UP000051984"/>
    </source>
</evidence>
<proteinExistence type="predicted"/>
<dbReference type="EMBL" id="AZCT01000001">
    <property type="protein sequence ID" value="KRK13758.1"/>
    <property type="molecule type" value="Genomic_DNA"/>
</dbReference>
<sequence length="196" mass="22357">MIQKFMASPLPEKLLPYIDEDTIEGTLEKFGTAMYMQTGRDYTGWTDVNRILSVMENQLTPFHSDSVEYASHSAIIQLFLTFVVQPRLQNPSALIKGIQTLAHRQNVTVTDDNFDTGRLRVIAGIDQSPSIPEVKFAAARGIKISFDGEYVMRIERPERLPHATHLGKYDWKSLTAERTTPKASGSPWTWWKERRS</sequence>
<protein>
    <submittedName>
        <fullName evidence="1">Uncharacterized protein</fullName>
    </submittedName>
</protein>
<accession>A0A0R1EXJ3</accession>
<evidence type="ECO:0000313" key="1">
    <source>
        <dbReference type="EMBL" id="KRK13758.1"/>
    </source>
</evidence>
<name>A0A0R1EXJ3_LACZE</name>
<comment type="caution">
    <text evidence="1">The sequence shown here is derived from an EMBL/GenBank/DDBJ whole genome shotgun (WGS) entry which is preliminary data.</text>
</comment>
<dbReference type="Proteomes" id="UP000051984">
    <property type="component" value="Unassembled WGS sequence"/>
</dbReference>
<dbReference type="eggNOG" id="ENOG50302AF">
    <property type="taxonomic scope" value="Bacteria"/>
</dbReference>